<protein>
    <submittedName>
        <fullName evidence="1">Uncharacterized protein</fullName>
    </submittedName>
</protein>
<organism evidence="1">
    <name type="scientific">Octactis speculum</name>
    <dbReference type="NCBI Taxonomy" id="3111310"/>
    <lineage>
        <taxon>Eukaryota</taxon>
        <taxon>Sar</taxon>
        <taxon>Stramenopiles</taxon>
        <taxon>Ochrophyta</taxon>
        <taxon>Dictyochophyceae</taxon>
        <taxon>Dictyochales</taxon>
        <taxon>Dictyochaceae</taxon>
        <taxon>Octactis</taxon>
    </lineage>
</organism>
<accession>A0A7S2F1G4</accession>
<evidence type="ECO:0000313" key="1">
    <source>
        <dbReference type="EMBL" id="CAD9369806.1"/>
    </source>
</evidence>
<dbReference type="EMBL" id="HBGS01001130">
    <property type="protein sequence ID" value="CAD9369806.1"/>
    <property type="molecule type" value="Transcribed_RNA"/>
</dbReference>
<name>A0A7S2F1G4_9STRA</name>
<dbReference type="AlphaFoldDB" id="A0A7S2F1G4"/>
<gene>
    <name evidence="1" type="ORF">DSPE1174_LOCUS613</name>
</gene>
<proteinExistence type="predicted"/>
<sequence>MHQQAAIHVDLPQACADLQERYDLERPGCPRYENGYSIGGNTRTGRGFITASERANSAVISIRSLVLVLAEMAAQEPIGTIRDRLLAYLASSEMYLLFPMRNPSRIIILRSDLTTRQGALDRSVQLLENIIFLDIQNEEIFLFLHGEMDTRYNGLNGVLQDSSNVFEHLLSAVQGDFAPFGLFAPAAFAYYNGVSPGYDADGMPFPDDVDRVLRDILLVATHDDLPAQSDIVNRVNAMTLVPQCSRSYIQSKALMYWRHAAVMDMYHQSGIPDRDVIVQGLLVGHHLNTNTLGSYIHKSVITHIPSRPFKFQFLDVCFVREYTPGDWRAWIASNSNASNILSFPGRARIVSDFKLLDGFLDEIVI</sequence>
<reference evidence="1" key="1">
    <citation type="submission" date="2021-01" db="EMBL/GenBank/DDBJ databases">
        <authorList>
            <person name="Corre E."/>
            <person name="Pelletier E."/>
            <person name="Niang G."/>
            <person name="Scheremetjew M."/>
            <person name="Finn R."/>
            <person name="Kale V."/>
            <person name="Holt S."/>
            <person name="Cochrane G."/>
            <person name="Meng A."/>
            <person name="Brown T."/>
            <person name="Cohen L."/>
        </authorList>
    </citation>
    <scope>NUCLEOTIDE SEQUENCE</scope>
    <source>
        <strain evidence="1">CCMP1381</strain>
    </source>
</reference>